<reference evidence="3 4" key="1">
    <citation type="submission" date="2024-01" db="EMBL/GenBank/DDBJ databases">
        <title>novel species in genus Adlercreutzia.</title>
        <authorList>
            <person name="Liu X."/>
        </authorList>
    </citation>
    <scope>NUCLEOTIDE SEQUENCE [LARGE SCALE GENOMIC DNA]</scope>
    <source>
        <strain evidence="3 4">R22</strain>
    </source>
</reference>
<evidence type="ECO:0000259" key="2">
    <source>
        <dbReference type="Pfam" id="PF14461"/>
    </source>
</evidence>
<protein>
    <submittedName>
        <fullName evidence="3">ThiF family adenylyltransferase</fullName>
    </submittedName>
</protein>
<dbReference type="EMBL" id="JAYMFH010000012">
    <property type="protein sequence ID" value="MEC4295322.1"/>
    <property type="molecule type" value="Genomic_DNA"/>
</dbReference>
<dbReference type="InterPro" id="IPR000594">
    <property type="entry name" value="ThiF_NAD_FAD-bd"/>
</dbReference>
<dbReference type="GO" id="GO:0016779">
    <property type="term" value="F:nucleotidyltransferase activity"/>
    <property type="evidence" value="ECO:0007669"/>
    <property type="project" value="UniProtKB-KW"/>
</dbReference>
<dbReference type="PANTHER" id="PTHR43267">
    <property type="entry name" value="TRNA THREONYLCARBAMOYLADENOSINE DEHYDRATASE"/>
    <property type="match status" value="1"/>
</dbReference>
<keyword evidence="3" id="KW-0548">Nucleotidyltransferase</keyword>
<sequence length="553" mass="61926">MDRQFLIELCTTDKTYPRLEGDFLIVECQLGDGSRIELSLDIARETFYKLPEFSVNLNRHPRLAGLPHVGPSGGICSSDATRSQPNPERPEQCIKETLDRAIAVLDEGIAGSNYDDYAEELNAYWMMESTYFGYICDAFPSRAQTIYAAFAKIGRKKIPCFASSKQTALEFAAHLGDHSNHTADTIPCLFLQLSQPLSFPLPTTYREWDEEIGRSGKHTQNKYRSFLCESKRKKGFIILGVPSESRRYIAGFLQDKTPNYHGFRAKTPKRHERALKDLSYSKKKALKYHLENISQERLFNRGGSGQGLYGTFGIIGCGSLGSYLAKSLADAGASKFLLIDDEVLGVENVARHACGFSYIGENKAQAMKKLLEKDNPNVRCTSFVDDANLIIDNSPQLLNNSQTVFVTAADSPIEYHCVRALCNKTLTCPLVIMWVEPFALVAHAIVLNKPQDVIKDMFDENLAFANPAILNSGDFLRREAGCQSSYMPYSSLDVQAFLHSFIRVWGSGTTIRKDRNYHFIWTGNLSAAGKLDATVASQYARMNDYSFSIERID</sequence>
<keyword evidence="4" id="KW-1185">Reference proteome</keyword>
<dbReference type="RefSeq" id="WP_326454853.1">
    <property type="nucleotide sequence ID" value="NZ_JAYMFH010000012.1"/>
</dbReference>
<keyword evidence="3" id="KW-0808">Transferase</keyword>
<feature type="domain" description="THIF-type NAD/FAD binding fold" evidence="1">
    <location>
        <begin position="314"/>
        <end position="425"/>
    </location>
</feature>
<dbReference type="InterPro" id="IPR032701">
    <property type="entry name" value="Prok-E2_B_dom"/>
</dbReference>
<proteinExistence type="predicted"/>
<dbReference type="InterPro" id="IPR045886">
    <property type="entry name" value="ThiF/MoeB/HesA"/>
</dbReference>
<name>A0ABU6IZP6_9ACTN</name>
<gene>
    <name evidence="3" type="ORF">VJ920_08355</name>
</gene>
<evidence type="ECO:0000313" key="3">
    <source>
        <dbReference type="EMBL" id="MEC4295322.1"/>
    </source>
</evidence>
<dbReference type="Pfam" id="PF00899">
    <property type="entry name" value="ThiF"/>
    <property type="match status" value="1"/>
</dbReference>
<dbReference type="PANTHER" id="PTHR43267:SF1">
    <property type="entry name" value="TRNA THREONYLCARBAMOYLADENOSINE DEHYDRATASE"/>
    <property type="match status" value="1"/>
</dbReference>
<dbReference type="SUPFAM" id="SSF69572">
    <property type="entry name" value="Activating enzymes of the ubiquitin-like proteins"/>
    <property type="match status" value="1"/>
</dbReference>
<dbReference type="Proteomes" id="UP001343724">
    <property type="component" value="Unassembled WGS sequence"/>
</dbReference>
<dbReference type="InterPro" id="IPR035985">
    <property type="entry name" value="Ubiquitin-activating_enz"/>
</dbReference>
<evidence type="ECO:0000313" key="4">
    <source>
        <dbReference type="Proteomes" id="UP001343724"/>
    </source>
</evidence>
<organism evidence="3 4">
    <name type="scientific">Adlercreutzia shanghongiae</name>
    <dbReference type="NCBI Taxonomy" id="3111773"/>
    <lineage>
        <taxon>Bacteria</taxon>
        <taxon>Bacillati</taxon>
        <taxon>Actinomycetota</taxon>
        <taxon>Coriobacteriia</taxon>
        <taxon>Eggerthellales</taxon>
        <taxon>Eggerthellaceae</taxon>
        <taxon>Adlercreutzia</taxon>
    </lineage>
</organism>
<dbReference type="Gene3D" id="3.40.50.720">
    <property type="entry name" value="NAD(P)-binding Rossmann-like Domain"/>
    <property type="match status" value="1"/>
</dbReference>
<accession>A0ABU6IZP6</accession>
<evidence type="ECO:0000259" key="1">
    <source>
        <dbReference type="Pfam" id="PF00899"/>
    </source>
</evidence>
<feature type="domain" description="Prokaryotic E2 family B" evidence="2">
    <location>
        <begin position="33"/>
        <end position="128"/>
    </location>
</feature>
<dbReference type="Pfam" id="PF14461">
    <property type="entry name" value="Prok-E2_B"/>
    <property type="match status" value="1"/>
</dbReference>
<comment type="caution">
    <text evidence="3">The sequence shown here is derived from an EMBL/GenBank/DDBJ whole genome shotgun (WGS) entry which is preliminary data.</text>
</comment>